<dbReference type="InterPro" id="IPR016130">
    <property type="entry name" value="Tyr_Pase_AS"/>
</dbReference>
<reference evidence="3" key="1">
    <citation type="journal article" date="2019" name="Int. J. Syst. Evol. Microbiol.">
        <title>The Global Catalogue of Microorganisms (GCM) 10K type strain sequencing project: providing services to taxonomists for standard genome sequencing and annotation.</title>
        <authorList>
            <consortium name="The Broad Institute Genomics Platform"/>
            <consortium name="The Broad Institute Genome Sequencing Center for Infectious Disease"/>
            <person name="Wu L."/>
            <person name="Ma J."/>
        </authorList>
    </citation>
    <scope>NUCLEOTIDE SEQUENCE [LARGE SCALE GENOMIC DNA]</scope>
    <source>
        <strain evidence="3">KCTC 32514</strain>
    </source>
</reference>
<proteinExistence type="inferred from homology"/>
<evidence type="ECO:0000313" key="2">
    <source>
        <dbReference type="EMBL" id="MFD2914773.1"/>
    </source>
</evidence>
<organism evidence="2 3">
    <name type="scientific">Psychroserpens luteus</name>
    <dbReference type="NCBI Taxonomy" id="1434066"/>
    <lineage>
        <taxon>Bacteria</taxon>
        <taxon>Pseudomonadati</taxon>
        <taxon>Bacteroidota</taxon>
        <taxon>Flavobacteriia</taxon>
        <taxon>Flavobacteriales</taxon>
        <taxon>Flavobacteriaceae</taxon>
        <taxon>Psychroserpens</taxon>
    </lineage>
</organism>
<dbReference type="InterPro" id="IPR026893">
    <property type="entry name" value="Tyr/Ser_Pase_IphP-type"/>
</dbReference>
<comment type="similarity">
    <text evidence="1">Belongs to the protein-tyrosine phosphatase family.</text>
</comment>
<dbReference type="PANTHER" id="PTHR31126">
    <property type="entry name" value="TYROSINE-PROTEIN PHOSPHATASE"/>
    <property type="match status" value="1"/>
</dbReference>
<dbReference type="Pfam" id="PF13350">
    <property type="entry name" value="Y_phosphatase3"/>
    <property type="match status" value="1"/>
</dbReference>
<gene>
    <name evidence="2" type="ORF">ACFS29_03920</name>
</gene>
<dbReference type="PANTHER" id="PTHR31126:SF1">
    <property type="entry name" value="TYROSINE SPECIFIC PROTEIN PHOSPHATASES DOMAIN-CONTAINING PROTEIN"/>
    <property type="match status" value="1"/>
</dbReference>
<accession>A0ABW5ZP63</accession>
<dbReference type="RefSeq" id="WP_194507553.1">
    <property type="nucleotide sequence ID" value="NZ_JADILU010000003.1"/>
</dbReference>
<dbReference type="Proteomes" id="UP001597548">
    <property type="component" value="Unassembled WGS sequence"/>
</dbReference>
<dbReference type="EMBL" id="JBHUOS010000001">
    <property type="protein sequence ID" value="MFD2914773.1"/>
    <property type="molecule type" value="Genomic_DNA"/>
</dbReference>
<dbReference type="InterPro" id="IPR029021">
    <property type="entry name" value="Prot-tyrosine_phosphatase-like"/>
</dbReference>
<evidence type="ECO:0000256" key="1">
    <source>
        <dbReference type="ARBA" id="ARBA00009580"/>
    </source>
</evidence>
<dbReference type="PROSITE" id="PS00383">
    <property type="entry name" value="TYR_PHOSPHATASE_1"/>
    <property type="match status" value="1"/>
</dbReference>
<dbReference type="Gene3D" id="3.90.190.10">
    <property type="entry name" value="Protein tyrosine phosphatase superfamily"/>
    <property type="match status" value="1"/>
</dbReference>
<evidence type="ECO:0000313" key="3">
    <source>
        <dbReference type="Proteomes" id="UP001597548"/>
    </source>
</evidence>
<keyword evidence="3" id="KW-1185">Reference proteome</keyword>
<comment type="caution">
    <text evidence="2">The sequence shown here is derived from an EMBL/GenBank/DDBJ whole genome shotgun (WGS) entry which is preliminary data.</text>
</comment>
<name>A0ABW5ZP63_9FLAO</name>
<sequence>MRNFRDASKFNFNFKKGLVYRGSIFDFLREDYKLLKEFNVKTIIDLRADREVEAIFYSEKVLSRINYIKAHFDPWNQPEWFQEKHSKGSNHEIAYRFFAMGCKNALKKVFETILEHESGTIAIHCHAGKDRTGIIFSMLHLLLESPIENLYTDYLASEMDVSKEKLNIALDIIEKEGGIQSYLLSCGLREDQIIKLKHKLLNE</sequence>
<protein>
    <submittedName>
        <fullName evidence="2">Tyrosine-protein phosphatase</fullName>
    </submittedName>
</protein>
<dbReference type="SUPFAM" id="SSF52799">
    <property type="entry name" value="(Phosphotyrosine protein) phosphatases II"/>
    <property type="match status" value="1"/>
</dbReference>